<dbReference type="GO" id="GO:0005524">
    <property type="term" value="F:ATP binding"/>
    <property type="evidence" value="ECO:0007669"/>
    <property type="project" value="UniProtKB-KW"/>
</dbReference>
<dbReference type="SUPFAM" id="SSF55874">
    <property type="entry name" value="ATPase domain of HSP90 chaperone/DNA topoisomerase II/histidine kinase"/>
    <property type="match status" value="1"/>
</dbReference>
<dbReference type="InterPro" id="IPR004358">
    <property type="entry name" value="Sig_transdc_His_kin-like_C"/>
</dbReference>
<dbReference type="RefSeq" id="WP_167183324.1">
    <property type="nucleotide sequence ID" value="NZ_JAAONZ010000003.1"/>
</dbReference>
<evidence type="ECO:0000259" key="18">
    <source>
        <dbReference type="PROSITE" id="PS50885"/>
    </source>
</evidence>
<dbReference type="SUPFAM" id="SSF47384">
    <property type="entry name" value="Homodimeric domain of signal transducing histidine kinase"/>
    <property type="match status" value="1"/>
</dbReference>
<organism evidence="19 20">
    <name type="scientific">Pseudomaricurvus hydrocarbonicus</name>
    <dbReference type="NCBI Taxonomy" id="1470433"/>
    <lineage>
        <taxon>Bacteria</taxon>
        <taxon>Pseudomonadati</taxon>
        <taxon>Pseudomonadota</taxon>
        <taxon>Gammaproteobacteria</taxon>
        <taxon>Cellvibrionales</taxon>
        <taxon>Cellvibrionaceae</taxon>
        <taxon>Pseudomaricurvus</taxon>
    </lineage>
</organism>
<evidence type="ECO:0000256" key="16">
    <source>
        <dbReference type="SAM" id="Phobius"/>
    </source>
</evidence>
<evidence type="ECO:0000313" key="19">
    <source>
        <dbReference type="EMBL" id="NHO65128.1"/>
    </source>
</evidence>
<evidence type="ECO:0000256" key="13">
    <source>
        <dbReference type="ARBA" id="ARBA00023012"/>
    </source>
</evidence>
<dbReference type="Pfam" id="PF00512">
    <property type="entry name" value="HisKA"/>
    <property type="match status" value="1"/>
</dbReference>
<proteinExistence type="predicted"/>
<dbReference type="GO" id="GO:0000155">
    <property type="term" value="F:phosphorelay sensor kinase activity"/>
    <property type="evidence" value="ECO:0007669"/>
    <property type="project" value="InterPro"/>
</dbReference>
<keyword evidence="13" id="KW-0902">Two-component regulatory system</keyword>
<keyword evidence="5" id="KW-0997">Cell inner membrane</keyword>
<accession>A0A9E5JT74</accession>
<dbReference type="CDD" id="cd00075">
    <property type="entry name" value="HATPase"/>
    <property type="match status" value="1"/>
</dbReference>
<dbReference type="SMART" id="SM00388">
    <property type="entry name" value="HisKA"/>
    <property type="match status" value="1"/>
</dbReference>
<keyword evidence="10" id="KW-0418">Kinase</keyword>
<evidence type="ECO:0000256" key="15">
    <source>
        <dbReference type="SAM" id="MobiDB-lite"/>
    </source>
</evidence>
<dbReference type="Pfam" id="PF02518">
    <property type="entry name" value="HATPase_c"/>
    <property type="match status" value="1"/>
</dbReference>
<feature type="region of interest" description="Disordered" evidence="15">
    <location>
        <begin position="141"/>
        <end position="168"/>
    </location>
</feature>
<evidence type="ECO:0000259" key="17">
    <source>
        <dbReference type="PROSITE" id="PS50109"/>
    </source>
</evidence>
<evidence type="ECO:0000256" key="6">
    <source>
        <dbReference type="ARBA" id="ARBA00022553"/>
    </source>
</evidence>
<reference evidence="19" key="1">
    <citation type="submission" date="2020-03" db="EMBL/GenBank/DDBJ databases">
        <authorList>
            <person name="Guo F."/>
        </authorList>
    </citation>
    <scope>NUCLEOTIDE SEQUENCE</scope>
    <source>
        <strain evidence="19">JCM 30134</strain>
    </source>
</reference>
<dbReference type="SMART" id="SM00304">
    <property type="entry name" value="HAMP"/>
    <property type="match status" value="1"/>
</dbReference>
<evidence type="ECO:0000256" key="8">
    <source>
        <dbReference type="ARBA" id="ARBA00022692"/>
    </source>
</evidence>
<evidence type="ECO:0000256" key="2">
    <source>
        <dbReference type="ARBA" id="ARBA00004429"/>
    </source>
</evidence>
<dbReference type="InterPro" id="IPR036890">
    <property type="entry name" value="HATPase_C_sf"/>
</dbReference>
<comment type="caution">
    <text evidence="19">The sequence shown here is derived from an EMBL/GenBank/DDBJ whole genome shotgun (WGS) entry which is preliminary data.</text>
</comment>
<evidence type="ECO:0000256" key="7">
    <source>
        <dbReference type="ARBA" id="ARBA00022679"/>
    </source>
</evidence>
<dbReference type="Pfam" id="PF00672">
    <property type="entry name" value="HAMP"/>
    <property type="match status" value="1"/>
</dbReference>
<dbReference type="GO" id="GO:0005886">
    <property type="term" value="C:plasma membrane"/>
    <property type="evidence" value="ECO:0007669"/>
    <property type="project" value="UniProtKB-SubCell"/>
</dbReference>
<feature type="domain" description="Histidine kinase" evidence="17">
    <location>
        <begin position="286"/>
        <end position="482"/>
    </location>
</feature>
<dbReference type="PANTHER" id="PTHR44936">
    <property type="entry name" value="SENSOR PROTEIN CREC"/>
    <property type="match status" value="1"/>
</dbReference>
<dbReference type="PROSITE" id="PS50885">
    <property type="entry name" value="HAMP"/>
    <property type="match status" value="1"/>
</dbReference>
<evidence type="ECO:0000256" key="5">
    <source>
        <dbReference type="ARBA" id="ARBA00022519"/>
    </source>
</evidence>
<dbReference type="InterPro" id="IPR036097">
    <property type="entry name" value="HisK_dim/P_sf"/>
</dbReference>
<feature type="compositionally biased region" description="Basic and acidic residues" evidence="15">
    <location>
        <begin position="155"/>
        <end position="164"/>
    </location>
</feature>
<keyword evidence="6" id="KW-0597">Phosphoprotein</keyword>
<dbReference type="Proteomes" id="UP000787472">
    <property type="component" value="Unassembled WGS sequence"/>
</dbReference>
<dbReference type="Gene3D" id="1.10.287.130">
    <property type="match status" value="1"/>
</dbReference>
<comment type="subcellular location">
    <subcellularLocation>
        <location evidence="2">Cell inner membrane</location>
        <topology evidence="2">Multi-pass membrane protein</topology>
    </subcellularLocation>
</comment>
<keyword evidence="4" id="KW-1003">Cell membrane</keyword>
<keyword evidence="9" id="KW-0547">Nucleotide-binding</keyword>
<keyword evidence="7" id="KW-0808">Transferase</keyword>
<dbReference type="InterPro" id="IPR003594">
    <property type="entry name" value="HATPase_dom"/>
</dbReference>
<name>A0A9E5JT74_9GAMM</name>
<dbReference type="PRINTS" id="PR00344">
    <property type="entry name" value="BCTRLSENSOR"/>
</dbReference>
<sequence length="482" mass="53655">MKAFPWFNVRRFWPRKLLTQMVVLVLLALALAQGISLWILSSAYRSAMMDNSERHAVRQFASAVILLEQTPSHLHQNILRAWRRPGLYYTFSPVLSGEFQNGGTSAASVPEQRIEQLLYRWLGEEYQGRVNVALELDDQVPPRKSRSESAWGDGSWKDSPDGHAHHARRPRLPVKQLLLAVKLKDDRWFTGHMAAPDFSPLAARHTLTFVGVASVLVLLVVFWQMRKITRPLSSLAAAANDLGRGKEVPPLQEEGPADVQETVAAFNRMNDRLQRFVSDRTRMLAALSHDLRTPMTSMRLRLELMAAGEERDRLLASLEEMQQMSEASLDFVRQSGDVEPTQAVDLNALLESLCEDLQDLGMRVECQEGQGVIVDVRPVSLKRALRNVIENAVQYGGHAEVSLCEGADSVAIIVKDTGPGIPVNKLKSVFEPFVRVEESRNRNTGGMGLGLSIARQIVVSHGGDISLQLLDPGLAVTITLPR</sequence>
<dbReference type="CDD" id="cd00082">
    <property type="entry name" value="HisKA"/>
    <property type="match status" value="1"/>
</dbReference>
<gene>
    <name evidence="19" type="ORF">G8770_06185</name>
</gene>
<dbReference type="InterPro" id="IPR005467">
    <property type="entry name" value="His_kinase_dom"/>
</dbReference>
<dbReference type="AlphaFoldDB" id="A0A9E5JT74"/>
<feature type="transmembrane region" description="Helical" evidence="16">
    <location>
        <begin position="206"/>
        <end position="223"/>
    </location>
</feature>
<protein>
    <recommendedName>
        <fullName evidence="3">histidine kinase</fullName>
        <ecNumber evidence="3">2.7.13.3</ecNumber>
    </recommendedName>
</protein>
<evidence type="ECO:0000256" key="4">
    <source>
        <dbReference type="ARBA" id="ARBA00022475"/>
    </source>
</evidence>
<keyword evidence="8 16" id="KW-0812">Transmembrane</keyword>
<evidence type="ECO:0000256" key="3">
    <source>
        <dbReference type="ARBA" id="ARBA00012438"/>
    </source>
</evidence>
<keyword evidence="11" id="KW-0067">ATP-binding</keyword>
<keyword evidence="12 16" id="KW-1133">Transmembrane helix</keyword>
<evidence type="ECO:0000313" key="20">
    <source>
        <dbReference type="Proteomes" id="UP000787472"/>
    </source>
</evidence>
<dbReference type="EC" id="2.7.13.3" evidence="3"/>
<dbReference type="InterPro" id="IPR003661">
    <property type="entry name" value="HisK_dim/P_dom"/>
</dbReference>
<keyword evidence="20" id="KW-1185">Reference proteome</keyword>
<evidence type="ECO:0000256" key="14">
    <source>
        <dbReference type="ARBA" id="ARBA00023136"/>
    </source>
</evidence>
<evidence type="ECO:0000256" key="1">
    <source>
        <dbReference type="ARBA" id="ARBA00000085"/>
    </source>
</evidence>
<dbReference type="PROSITE" id="PS50109">
    <property type="entry name" value="HIS_KIN"/>
    <property type="match status" value="1"/>
</dbReference>
<evidence type="ECO:0000256" key="11">
    <source>
        <dbReference type="ARBA" id="ARBA00022840"/>
    </source>
</evidence>
<dbReference type="InterPro" id="IPR050980">
    <property type="entry name" value="2C_sensor_his_kinase"/>
</dbReference>
<dbReference type="SMART" id="SM00387">
    <property type="entry name" value="HATPase_c"/>
    <property type="match status" value="1"/>
</dbReference>
<evidence type="ECO:0000256" key="9">
    <source>
        <dbReference type="ARBA" id="ARBA00022741"/>
    </source>
</evidence>
<dbReference type="InterPro" id="IPR003660">
    <property type="entry name" value="HAMP_dom"/>
</dbReference>
<dbReference type="EMBL" id="JAAONZ010000003">
    <property type="protein sequence ID" value="NHO65128.1"/>
    <property type="molecule type" value="Genomic_DNA"/>
</dbReference>
<keyword evidence="14 16" id="KW-0472">Membrane</keyword>
<dbReference type="PANTHER" id="PTHR44936:SF5">
    <property type="entry name" value="SENSOR HISTIDINE KINASE ENVZ"/>
    <property type="match status" value="1"/>
</dbReference>
<dbReference type="Gene3D" id="3.30.565.10">
    <property type="entry name" value="Histidine kinase-like ATPase, C-terminal domain"/>
    <property type="match status" value="1"/>
</dbReference>
<evidence type="ECO:0000256" key="12">
    <source>
        <dbReference type="ARBA" id="ARBA00022989"/>
    </source>
</evidence>
<evidence type="ECO:0000256" key="10">
    <source>
        <dbReference type="ARBA" id="ARBA00022777"/>
    </source>
</evidence>
<comment type="catalytic activity">
    <reaction evidence="1">
        <text>ATP + protein L-histidine = ADP + protein N-phospho-L-histidine.</text>
        <dbReference type="EC" id="2.7.13.3"/>
    </reaction>
</comment>
<feature type="domain" description="HAMP" evidence="18">
    <location>
        <begin position="226"/>
        <end position="278"/>
    </location>
</feature>